<evidence type="ECO:0000313" key="6">
    <source>
        <dbReference type="RefSeq" id="XP_019096792.1"/>
    </source>
</evidence>
<proteinExistence type="predicted"/>
<dbReference type="PANTHER" id="PTHR31286:SF55">
    <property type="entry name" value="DUF4283 DOMAIN-CONTAINING PROTEIN"/>
    <property type="match status" value="1"/>
</dbReference>
<sequence length="432" mass="47556">MGKTKPKKPKKNQSPKKPVSPQKSTSPQSTSDGGVPSSEPPQTNDQSIISEKILAINTVSDPITEKEILDLNSKVDSAKVVDNTRPDSPGMVVATASSNSMLAMVVPGNNDAGNSSSPAAVDTWVNHVKGTSKLMKKKGTAFTLDSGEICVQIPNSVIEKNKKEWDCFIMGQFYSDPPAHGTIHNIVTGIWSKHFRDILVTKMEGNAFLFRIPNPHTRNRVLNQRLWQIEGQTMFVAHWSPGVVPVKPELTTAPIWLELRDVPFQFFNEEGLEHIASLVGDPKFLHPTTANKTNLEVAKVFTIIDPRKPLPEAVNVQFVSGEIKRVRVSSPWMPPVCSFCKAIGHSLKRCPQAPITCPTCNSTSHLKESCPKLNLPDPGPKTKKRQHRNRSRTPPRPSNLIWREIKASDSSLAPQGVEKSPVKPPHLSVQST</sequence>
<dbReference type="RefSeq" id="XP_019096792.1">
    <property type="nucleotide sequence ID" value="XM_019241247.1"/>
</dbReference>
<dbReference type="Gene3D" id="4.10.60.10">
    <property type="entry name" value="Zinc finger, CCHC-type"/>
    <property type="match status" value="1"/>
</dbReference>
<evidence type="ECO:0000256" key="1">
    <source>
        <dbReference type="SAM" id="MobiDB-lite"/>
    </source>
</evidence>
<name>A0ABM1RCQ2_CAMSA</name>
<dbReference type="GeneID" id="104765421"/>
<reference evidence="4 5" key="3">
    <citation type="submission" date="2025-05" db="UniProtKB">
        <authorList>
            <consortium name="RefSeq"/>
        </authorList>
    </citation>
    <scope>IDENTIFICATION</scope>
    <source>
        <tissue evidence="4 5">Leaf</tissue>
    </source>
</reference>
<reference evidence="3" key="2">
    <citation type="journal article" date="2014" name="Nat. Commun.">
        <title>The emerging biofuel crop Camelina sativa retains a highly undifferentiated hexaploid genome structure.</title>
        <authorList>
            <person name="Kagale S."/>
            <person name="Koh C."/>
            <person name="Nixon J."/>
            <person name="Bollina V."/>
            <person name="Clarke W.E."/>
            <person name="Tuteja R."/>
            <person name="Spillane C."/>
            <person name="Robinson S.J."/>
            <person name="Links M.G."/>
            <person name="Clarke C."/>
            <person name="Higgins E.E."/>
            <person name="Huebert T."/>
            <person name="Sharpe A.G."/>
            <person name="Parkin I.A."/>
        </authorList>
    </citation>
    <scope>NUCLEOTIDE SEQUENCE [LARGE SCALE GENOMIC DNA]</scope>
    <source>
        <strain evidence="3">r\DH55</strain>
    </source>
</reference>
<dbReference type="Pfam" id="PF14111">
    <property type="entry name" value="DUF4283"/>
    <property type="match status" value="1"/>
</dbReference>
<dbReference type="InterPro" id="IPR025558">
    <property type="entry name" value="DUF4283"/>
</dbReference>
<evidence type="ECO:0000313" key="4">
    <source>
        <dbReference type="RefSeq" id="XP_019096790.1"/>
    </source>
</evidence>
<feature type="domain" description="CCHC-type" evidence="2">
    <location>
        <begin position="356"/>
        <end position="372"/>
    </location>
</feature>
<feature type="compositionally biased region" description="Basic residues" evidence="1">
    <location>
        <begin position="1"/>
        <end position="14"/>
    </location>
</feature>
<feature type="compositionally biased region" description="Low complexity" evidence="1">
    <location>
        <begin position="15"/>
        <end position="31"/>
    </location>
</feature>
<dbReference type="SMART" id="SM00343">
    <property type="entry name" value="ZnF_C2HC"/>
    <property type="match status" value="2"/>
</dbReference>
<dbReference type="InterPro" id="IPR036875">
    <property type="entry name" value="Znf_CCHC_sf"/>
</dbReference>
<accession>A0ABM1RCQ2</accession>
<protein>
    <submittedName>
        <fullName evidence="4 5">Uncharacterized protein LOC104765421</fullName>
    </submittedName>
</protein>
<feature type="region of interest" description="Disordered" evidence="1">
    <location>
        <begin position="1"/>
        <end position="47"/>
    </location>
</feature>
<keyword evidence="3" id="KW-1185">Reference proteome</keyword>
<dbReference type="InterPro" id="IPR001878">
    <property type="entry name" value="Znf_CCHC"/>
</dbReference>
<dbReference type="RefSeq" id="XP_019096790.1">
    <property type="nucleotide sequence ID" value="XM_019241245.1"/>
</dbReference>
<feature type="region of interest" description="Disordered" evidence="1">
    <location>
        <begin position="362"/>
        <end position="432"/>
    </location>
</feature>
<feature type="compositionally biased region" description="Basic residues" evidence="1">
    <location>
        <begin position="381"/>
        <end position="393"/>
    </location>
</feature>
<gene>
    <name evidence="4 5 6" type="primary">LOC104765421</name>
</gene>
<feature type="domain" description="CCHC-type" evidence="2">
    <location>
        <begin position="336"/>
        <end position="352"/>
    </location>
</feature>
<reference evidence="3" key="1">
    <citation type="journal article" date="1997" name="Nucleic Acids Res.">
        <title>tRNAscan-SE: a program for improved detection of transfer RNA genes in genomic sequence.</title>
        <authorList>
            <person name="Lowe T.M."/>
            <person name="Eddy S.R."/>
        </authorList>
    </citation>
    <scope>NUCLEOTIDE SEQUENCE [LARGE SCALE GENOMIC DNA]</scope>
    <source>
        <strain evidence="3">r\DH55</strain>
    </source>
</reference>
<organism evidence="3 4">
    <name type="scientific">Camelina sativa</name>
    <name type="common">False flax</name>
    <name type="synonym">Myagrum sativum</name>
    <dbReference type="NCBI Taxonomy" id="90675"/>
    <lineage>
        <taxon>Eukaryota</taxon>
        <taxon>Viridiplantae</taxon>
        <taxon>Streptophyta</taxon>
        <taxon>Embryophyta</taxon>
        <taxon>Tracheophyta</taxon>
        <taxon>Spermatophyta</taxon>
        <taxon>Magnoliopsida</taxon>
        <taxon>eudicotyledons</taxon>
        <taxon>Gunneridae</taxon>
        <taxon>Pentapetalae</taxon>
        <taxon>rosids</taxon>
        <taxon>malvids</taxon>
        <taxon>Brassicales</taxon>
        <taxon>Brassicaceae</taxon>
        <taxon>Camelineae</taxon>
        <taxon>Camelina</taxon>
    </lineage>
</organism>
<evidence type="ECO:0000259" key="2">
    <source>
        <dbReference type="SMART" id="SM00343"/>
    </source>
</evidence>
<dbReference type="Proteomes" id="UP000694864">
    <property type="component" value="Chromosome 19"/>
</dbReference>
<dbReference type="RefSeq" id="XP_019096791.1">
    <property type="nucleotide sequence ID" value="XM_019241246.1"/>
</dbReference>
<dbReference type="PANTHER" id="PTHR31286">
    <property type="entry name" value="GLYCINE-RICH CELL WALL STRUCTURAL PROTEIN 1.8-LIKE"/>
    <property type="match status" value="1"/>
</dbReference>
<evidence type="ECO:0000313" key="3">
    <source>
        <dbReference type="Proteomes" id="UP000694864"/>
    </source>
</evidence>
<evidence type="ECO:0000313" key="5">
    <source>
        <dbReference type="RefSeq" id="XP_019096791.1"/>
    </source>
</evidence>
<dbReference type="InterPro" id="IPR040256">
    <property type="entry name" value="At4g02000-like"/>
</dbReference>
<dbReference type="SUPFAM" id="SSF57756">
    <property type="entry name" value="Retrovirus zinc finger-like domains"/>
    <property type="match status" value="1"/>
</dbReference>